<comment type="caution">
    <text evidence="2">The sequence shown here is derived from an EMBL/GenBank/DDBJ whole genome shotgun (WGS) entry which is preliminary data.</text>
</comment>
<evidence type="ECO:0000313" key="2">
    <source>
        <dbReference type="EMBL" id="OBI44993.1"/>
    </source>
</evidence>
<dbReference type="EMBL" id="LZKI01000034">
    <property type="protein sequence ID" value="OBI44993.1"/>
    <property type="molecule type" value="Genomic_DNA"/>
</dbReference>
<keyword evidence="1" id="KW-0732">Signal</keyword>
<feature type="signal peptide" evidence="1">
    <location>
        <begin position="1"/>
        <end position="27"/>
    </location>
</feature>
<feature type="chain" id="PRO_5008318684" description="Lipoprotein" evidence="1">
    <location>
        <begin position="28"/>
        <end position="175"/>
    </location>
</feature>
<protein>
    <recommendedName>
        <fullName evidence="4">Lipoprotein</fullName>
    </recommendedName>
</protein>
<proteinExistence type="predicted"/>
<evidence type="ECO:0000256" key="1">
    <source>
        <dbReference type="SAM" id="SignalP"/>
    </source>
</evidence>
<organism evidence="2 3">
    <name type="scientific">Mycobacterium colombiense</name>
    <dbReference type="NCBI Taxonomy" id="339268"/>
    <lineage>
        <taxon>Bacteria</taxon>
        <taxon>Bacillati</taxon>
        <taxon>Actinomycetota</taxon>
        <taxon>Actinomycetes</taxon>
        <taxon>Mycobacteriales</taxon>
        <taxon>Mycobacteriaceae</taxon>
        <taxon>Mycobacterium</taxon>
        <taxon>Mycobacterium avium complex (MAC)</taxon>
    </lineage>
</organism>
<dbReference type="AlphaFoldDB" id="A0A1A2Z5Q5"/>
<name>A0A1A2Z5Q5_9MYCO</name>
<dbReference type="PROSITE" id="PS51257">
    <property type="entry name" value="PROKAR_LIPOPROTEIN"/>
    <property type="match status" value="1"/>
</dbReference>
<accession>A0A1A2Z5Q5</accession>
<gene>
    <name evidence="2" type="ORF">A5708_15955</name>
</gene>
<sequence length="175" mass="18089">MHMVIKKLVGVTTLVGATFAVACTAHADPPRFPDLSADAPVNVRDYTIDVPNPGRPPLPTVYFLTPDGVVCSYTPDQAQCSGNNLPAVPPAPSNPDAGITGVNWIGTTTGLKQTNEGEPSRVIDGQPVKTLPPGHSITVNGIICGVDNAGTTACKDAQGRGFVLSPKGSGWLPHV</sequence>
<reference evidence="2 3" key="1">
    <citation type="submission" date="2016-06" db="EMBL/GenBank/DDBJ databases">
        <authorList>
            <person name="Kjaerup R.B."/>
            <person name="Dalgaard T.S."/>
            <person name="Juul-Madsen H.R."/>
        </authorList>
    </citation>
    <scope>NUCLEOTIDE SEQUENCE [LARGE SCALE GENOMIC DNA]</scope>
    <source>
        <strain evidence="2 3">E1334</strain>
    </source>
</reference>
<dbReference type="Proteomes" id="UP000091846">
    <property type="component" value="Unassembled WGS sequence"/>
</dbReference>
<evidence type="ECO:0008006" key="4">
    <source>
        <dbReference type="Google" id="ProtNLM"/>
    </source>
</evidence>
<evidence type="ECO:0000313" key="3">
    <source>
        <dbReference type="Proteomes" id="UP000091846"/>
    </source>
</evidence>